<feature type="domain" description="Teneurin-like YD-shell" evidence="6">
    <location>
        <begin position="2154"/>
        <end position="2394"/>
    </location>
</feature>
<evidence type="ECO:0000259" key="5">
    <source>
        <dbReference type="Pfam" id="PF20148"/>
    </source>
</evidence>
<dbReference type="InterPro" id="IPR022385">
    <property type="entry name" value="Rhs_assc_core"/>
</dbReference>
<evidence type="ECO:0000313" key="7">
    <source>
        <dbReference type="EMBL" id="MFC5055359.1"/>
    </source>
</evidence>
<proteinExistence type="predicted"/>
<dbReference type="Gene3D" id="2.60.40.10">
    <property type="entry name" value="Immunoglobulins"/>
    <property type="match status" value="2"/>
</dbReference>
<feature type="compositionally biased region" description="Basic and acidic residues" evidence="2">
    <location>
        <begin position="1164"/>
        <end position="1177"/>
    </location>
</feature>
<dbReference type="InterPro" id="IPR056823">
    <property type="entry name" value="TEN-like_YD-shell"/>
</dbReference>
<dbReference type="InterPro" id="IPR008969">
    <property type="entry name" value="CarboxyPept-like_regulatory"/>
</dbReference>
<evidence type="ECO:0000256" key="2">
    <source>
        <dbReference type="SAM" id="MobiDB-lite"/>
    </source>
</evidence>
<feature type="compositionally biased region" description="Polar residues" evidence="2">
    <location>
        <begin position="1993"/>
        <end position="2004"/>
    </location>
</feature>
<dbReference type="SUPFAM" id="SSF81296">
    <property type="entry name" value="E set domains"/>
    <property type="match status" value="1"/>
</dbReference>
<dbReference type="Pfam" id="PF01833">
    <property type="entry name" value="TIG"/>
    <property type="match status" value="1"/>
</dbReference>
<dbReference type="Pfam" id="PF25023">
    <property type="entry name" value="TEN_YD-shell"/>
    <property type="match status" value="1"/>
</dbReference>
<dbReference type="Pfam" id="PF05593">
    <property type="entry name" value="RHS_repeat"/>
    <property type="match status" value="6"/>
</dbReference>
<dbReference type="Pfam" id="PF20148">
    <property type="entry name" value="DUF6531"/>
    <property type="match status" value="1"/>
</dbReference>
<dbReference type="Gene3D" id="2.180.10.10">
    <property type="entry name" value="RHS repeat-associated core"/>
    <property type="match status" value="4"/>
</dbReference>
<dbReference type="InterPro" id="IPR006530">
    <property type="entry name" value="YD"/>
</dbReference>
<sequence>MPRSARRLSTLLLAFLTVAGSAVGHSDAQPRPAAPQPVARQAAQQAPEPPPGPASYAYDALGRLTGVVAADGSVARYRYDAAGNVTGVERLGTPAVAVLSAVPSRVRPGDSITVTGKGFAATGTTARINGATAGVTSAEEGRLVVTVPEGATSGPLEVTSPNGAAALDGIVVIGDDRPALTDFTPKIAVTGAAITLDVANTDPEFANNLVRVNGVLAPVTARTGTSLAVTVPPGTASGRISFSTPAGTATGSAVLVVPPSGVAPENIDSAAAIPVDTATQVAIPAGKHALRHFPAADGERFAVTLSGGTFGSCNLEARSYDERNRQTGSASCPGTTGWIETGPATGAGLRTIVLRNTSANAGTTSVTVHKVPADLDAGTQALDGATKTVTIANPGRNGFTTFHGTAGQRVLVQTSATSSSFGCCDLDWWLVAPDGTRVGAAKYGNSTLDTTTLPQTGTYRVHVDPARGLTGSTTIAAWDVPADLDAGALALDGTPTAVAIANPGRNAFTTFQGAAGQRVLVQTSGTSSSFGCCDLDWWLAAPDGTRVGSSKYGNSTLDTIALPQDGTYRVIFNPAAALTGSTSVKAWNVPADFDAGVQGLDGTAKAVTFTNPGQNGYTTFQGTANQRVLIQTGGTSSSFGCCDLDWQLTAPDGTRVGSSKYGNSTLDTIALPQDGTYRVIFNPAAALIGSTSVKAWNVPADFDAGVQGLDGTAKTVTFANPGQNGHTTFQGAAGQRVLIQTSGTSSSFGCCDLDWQLTAPDGTRVGSSKYGNSTLDTIALPQDGTYRVIINPAAALIGSITVKAWNVPADFDAGVQGLDGTAKTVTFANPGQNGHTTFQGAAGQRVLIQTSGTSSSFGCCDLDWQLTAPDGTRVGSSKYGNSTLDTIALPQDGTYRVIFNPAAALIGSITVKAWNVPADFDAGVQALDGTAKAVTFANPGQNGHTTFQGTANQRVLIQTGGTSSSFGCCDLDWQLTAPNGARVGTSKYGNSTLDTIALPQDGTYRIDFNPAAALTGSTSVKAWNVPADLDLGPLPLDGTAKPVTFTNPGQDAFATFTGAANQRVVITSTGTSSAFGCCDLDWQLNAPNGSRVGAAKYGNGTLDVTLPSAGTYRLVVMPTAALVGSVTFTATRPAGAASARTEITPVEPQAEPRVETRAAFPAARKPDAARNADDLRPAARPAPGRVPADLRSPNAATPDPTAEPDLAPAWSPDQGNIDGVDWATRRADPEPVADLVAEPGKTAVSGHVRDLDGAPLRGIPVRVDDVRSTTDDQGRFLLAGVRPNATTLVVDGYAAETGPARYGTFRLRAKVREGATTPLDATVWLPRLDMRNTVEIGAPTTRETVLTTPDVPGLEVRVPAGSVVRDQDGDVVRELGITAIPVDRPPFPLPRNGIVPTYFTVQPGGTSIFPDGASVVYPNYTDLPPGAEVDFWNYDPADKGWYVYGKGRVDDDGTRVVPDEKTRLWTLDGAMFNTPGNPKPDKPWWQDLIDKLSGDPVDLSTGLLTDAHTDLGLADTVPIALNRMYWQGDGKVREFGLNSGADFNMFLASERQYQEVDLYTPGGGRAHYVRTSPGTGYSDAVFGAVGSPGRFTGSTIAQANGDWVLTLRDGTKYFFPWYARPRAMQDRNGNQVTFVRPSGANGEVTQIISPNGRWIALEYDSTNRVVAARDNIGRATSYTYDGAGRLATVTDVAGKVTTYAYDSANRITRITDARGVAYLDVTYDANGRVQRQDLADGGNYQFAYTLDGTGAITETRVTQPNGAVRRVAFDANHMVATDTAAHGTPLARTTTYVRGPDNRVDAVVDPYGRRTEYTYDAAQRITATTGLAGTADAFVSGTVAYGPFDRPLSSTDAAGRTSTYTYDAKGNPLTATDPAGRVTTTTWTSTGQVAKVADPGGGVTSFTYEAGGAVEARDPLGRTAKHFVDAAGRLVQETDPSGAATLTAYDVFNQPVTVTDALGGVSRFGYDDNGNLTSHTDQRGKTTRWTYDGQDRPLSTTDPLGRTATTTYDAAGRATASVNRSGTRSETAHDLLDRPTSTRFGVTGPNAQESRLTYTYDQFDRLTQLHDTSGGTLGHTYDARDRLVTTTGPNGTVGYGYDEVGRQTSTSLPGLPATTYTYDDSGAFTGVARGGETASATRDAAGRVETLTLPGGWTQTYAYNAASQVTGISYAHAGTPKGALGYTYDPSGRRTSVTGSLAGVVLPAARADLVHDDANRLVSAGGVELAYDADGNLLGDGTTTYSWNARGQLTGTSRAGLASTHSYDAAGARTARVVGGVTTRFVHDGANAVAELDAAGAVTAAHLAGGVDRWFARTAAGVTDTTLTDVLGSPIALGRGDGAVAATTAYDPFGAPAVTGDRRGSDLAFTGRQDDGTGLMHYRARYYSPALQRFVSEDPIGIAGGTNLYAYAANSPTNLTDPSGHNPMLVGCLVGGLLDGGLDYAGQRLSGRKVDWGSVGASAAAGCAMGALGGLGGLGRAGKALDAMPPFPKALTQGRNAEAGVDVYQGVRNGESVYSGITNNPARRAAEHTGRDFDLSPVTRNGSVTRGEARAIEQALINRNRGENKINSISPKHPYYDQAVKWGEAWLNRNGFPR</sequence>
<keyword evidence="3" id="KW-0732">Signal</keyword>
<dbReference type="Gene3D" id="2.60.120.380">
    <property type="match status" value="4"/>
</dbReference>
<dbReference type="PANTHER" id="PTHR32305:SF15">
    <property type="entry name" value="PROTEIN RHSA-RELATED"/>
    <property type="match status" value="1"/>
</dbReference>
<accession>A0ABV9Y0X7</accession>
<dbReference type="InterPro" id="IPR050708">
    <property type="entry name" value="T6SS_VgrG/RHS"/>
</dbReference>
<feature type="region of interest" description="Disordered" evidence="2">
    <location>
        <begin position="1133"/>
        <end position="1221"/>
    </location>
</feature>
<dbReference type="SUPFAM" id="SSF49464">
    <property type="entry name" value="Carboxypeptidase regulatory domain-like"/>
    <property type="match status" value="1"/>
</dbReference>
<evidence type="ECO:0000259" key="4">
    <source>
        <dbReference type="Pfam" id="PF01833"/>
    </source>
</evidence>
<dbReference type="Proteomes" id="UP001595833">
    <property type="component" value="Unassembled WGS sequence"/>
</dbReference>
<dbReference type="NCBIfam" id="TIGR01643">
    <property type="entry name" value="YD_repeat_2x"/>
    <property type="match status" value="8"/>
</dbReference>
<dbReference type="NCBIfam" id="TIGR03696">
    <property type="entry name" value="Rhs_assc_core"/>
    <property type="match status" value="1"/>
</dbReference>
<dbReference type="EMBL" id="JBHSJB010000012">
    <property type="protein sequence ID" value="MFC5055359.1"/>
    <property type="molecule type" value="Genomic_DNA"/>
</dbReference>
<feature type="domain" description="IPT/TIG" evidence="4">
    <location>
        <begin position="100"/>
        <end position="159"/>
    </location>
</feature>
<dbReference type="PROSITE" id="PS00430">
    <property type="entry name" value="TONB_DEPENDENT_REC_1"/>
    <property type="match status" value="1"/>
</dbReference>
<dbReference type="InterPro" id="IPR014756">
    <property type="entry name" value="Ig_E-set"/>
</dbReference>
<dbReference type="InterPro" id="IPR002909">
    <property type="entry name" value="IPT_dom"/>
</dbReference>
<dbReference type="RefSeq" id="WP_344040414.1">
    <property type="nucleotide sequence ID" value="NZ_BAAAKE010000022.1"/>
</dbReference>
<feature type="chain" id="PRO_5045496092" evidence="3">
    <location>
        <begin position="25"/>
        <end position="2594"/>
    </location>
</feature>
<reference evidence="8" key="1">
    <citation type="journal article" date="2019" name="Int. J. Syst. Evol. Microbiol.">
        <title>The Global Catalogue of Microorganisms (GCM) 10K type strain sequencing project: providing services to taxonomists for standard genome sequencing and annotation.</title>
        <authorList>
            <consortium name="The Broad Institute Genomics Platform"/>
            <consortium name="The Broad Institute Genome Sequencing Center for Infectious Disease"/>
            <person name="Wu L."/>
            <person name="Ma J."/>
        </authorList>
    </citation>
    <scope>NUCLEOTIDE SEQUENCE [LARGE SCALE GENOMIC DNA]</scope>
    <source>
        <strain evidence="8">KCTC 12848</strain>
    </source>
</reference>
<dbReference type="InterPro" id="IPR031325">
    <property type="entry name" value="RHS_repeat"/>
</dbReference>
<dbReference type="PANTHER" id="PTHR32305">
    <property type="match status" value="1"/>
</dbReference>
<dbReference type="InterPro" id="IPR013783">
    <property type="entry name" value="Ig-like_fold"/>
</dbReference>
<protein>
    <submittedName>
        <fullName evidence="7">RHS repeat-associated core domain-containing protein</fullName>
    </submittedName>
</protein>
<evidence type="ECO:0000256" key="3">
    <source>
        <dbReference type="SAM" id="SignalP"/>
    </source>
</evidence>
<feature type="region of interest" description="Disordered" evidence="2">
    <location>
        <begin position="1972"/>
        <end position="2004"/>
    </location>
</feature>
<evidence type="ECO:0000259" key="6">
    <source>
        <dbReference type="Pfam" id="PF25023"/>
    </source>
</evidence>
<feature type="signal peptide" evidence="3">
    <location>
        <begin position="1"/>
        <end position="24"/>
    </location>
</feature>
<dbReference type="InterPro" id="IPR045351">
    <property type="entry name" value="DUF6531"/>
</dbReference>
<keyword evidence="8" id="KW-1185">Reference proteome</keyword>
<feature type="region of interest" description="Disordered" evidence="2">
    <location>
        <begin position="24"/>
        <end position="54"/>
    </location>
</feature>
<comment type="caution">
    <text evidence="7">The sequence shown here is derived from an EMBL/GenBank/DDBJ whole genome shotgun (WGS) entry which is preliminary data.</text>
</comment>
<evidence type="ECO:0000313" key="8">
    <source>
        <dbReference type="Proteomes" id="UP001595833"/>
    </source>
</evidence>
<feature type="compositionally biased region" description="Low complexity" evidence="2">
    <location>
        <begin position="36"/>
        <end position="46"/>
    </location>
</feature>
<organism evidence="7 8">
    <name type="scientific">Saccharothrix xinjiangensis</name>
    <dbReference type="NCBI Taxonomy" id="204798"/>
    <lineage>
        <taxon>Bacteria</taxon>
        <taxon>Bacillati</taxon>
        <taxon>Actinomycetota</taxon>
        <taxon>Actinomycetes</taxon>
        <taxon>Pseudonocardiales</taxon>
        <taxon>Pseudonocardiaceae</taxon>
        <taxon>Saccharothrix</taxon>
    </lineage>
</organism>
<gene>
    <name evidence="7" type="ORF">ACFPFM_16495</name>
</gene>
<dbReference type="InterPro" id="IPR010916">
    <property type="entry name" value="TonB_box_CS"/>
</dbReference>
<name>A0ABV9Y0X7_9PSEU</name>
<feature type="compositionally biased region" description="Low complexity" evidence="2">
    <location>
        <begin position="1178"/>
        <end position="1189"/>
    </location>
</feature>
<evidence type="ECO:0000256" key="1">
    <source>
        <dbReference type="ARBA" id="ARBA00022737"/>
    </source>
</evidence>
<feature type="domain" description="DUF6531" evidence="5">
    <location>
        <begin position="1494"/>
        <end position="1565"/>
    </location>
</feature>
<keyword evidence="1" id="KW-0677">Repeat</keyword>